<dbReference type="Gene3D" id="3.40.630.10">
    <property type="entry name" value="Zn peptidases"/>
    <property type="match status" value="1"/>
</dbReference>
<dbReference type="InterPro" id="IPR011356">
    <property type="entry name" value="Leucine_aapep/pepB"/>
</dbReference>
<dbReference type="CDD" id="cd00433">
    <property type="entry name" value="Peptidase_M17"/>
    <property type="match status" value="1"/>
</dbReference>
<evidence type="ECO:0000256" key="1">
    <source>
        <dbReference type="ARBA" id="ARBA00009528"/>
    </source>
</evidence>
<dbReference type="SUPFAM" id="SSF53187">
    <property type="entry name" value="Zn-dependent exopeptidases"/>
    <property type="match status" value="1"/>
</dbReference>
<evidence type="ECO:0000256" key="5">
    <source>
        <dbReference type="ARBA" id="ARBA00023211"/>
    </source>
</evidence>
<dbReference type="Proteomes" id="UP000636949">
    <property type="component" value="Unassembled WGS sequence"/>
</dbReference>
<dbReference type="GO" id="GO:0006508">
    <property type="term" value="P:proteolysis"/>
    <property type="evidence" value="ECO:0007669"/>
    <property type="project" value="UniProtKB-KW"/>
</dbReference>
<keyword evidence="4" id="KW-0378">Hydrolase</keyword>
<evidence type="ECO:0000313" key="8">
    <source>
        <dbReference type="Proteomes" id="UP000636949"/>
    </source>
</evidence>
<feature type="domain" description="Cytosol aminopeptidase" evidence="6">
    <location>
        <begin position="170"/>
        <end position="470"/>
    </location>
</feature>
<sequence>MHPLHTLTSARLHFSAHFDDNHHNADLIIAIADNEAQWQNLPSGELLYSRKQSQAPKCKKGYQTQLPNAKGTHIIIKENVGECELYLWLKDLSELIKSVNITKAKNIIFLAENASESTADACMRTLLAHTEEMPNYKREHKAQEVSIEIIGDYSESDFLDVLAKHKGNALARRLTIFPTNYLTPQIYINLLEDIAKREDWQYTLYDKESLAEMGAGAFSAVARASEVAGIVKLTYTPKDYNKTIALVGKGICFDTGGVSLKQPQYMYGMNDDMMGSAVAVGSLLSLSLLQVPYQVHCYLAITNNNIGERAFLPNEVVTALNGKTIEVVDTDAEGRMALSDTLCLASQDKPELIIDYATLTGAAVRALGTEYSAIFSNNYDWQPNLVKYGAKCAEKVWPFPMDKHYLKALDSDIADLKQCYVTGNADHILAAKFLQQFVGKDIRWLHIDLASCRHKDGLAPIPTDISGVGVWYTCELVEQFLA</sequence>
<gene>
    <name evidence="7" type="ORF">GCM10010995_17350</name>
</gene>
<keyword evidence="2" id="KW-0031">Aminopeptidase</keyword>
<dbReference type="GO" id="GO:0070006">
    <property type="term" value="F:metalloaminopeptidase activity"/>
    <property type="evidence" value="ECO:0007669"/>
    <property type="project" value="InterPro"/>
</dbReference>
<dbReference type="OrthoDB" id="9809354at2"/>
<protein>
    <recommendedName>
        <fullName evidence="6">Cytosol aminopeptidase domain-containing protein</fullName>
    </recommendedName>
</protein>
<proteinExistence type="inferred from homology"/>
<evidence type="ECO:0000259" key="6">
    <source>
        <dbReference type="Pfam" id="PF00883"/>
    </source>
</evidence>
<dbReference type="Pfam" id="PF00883">
    <property type="entry name" value="Peptidase_M17"/>
    <property type="match status" value="1"/>
</dbReference>
<reference evidence="7" key="2">
    <citation type="submission" date="2020-09" db="EMBL/GenBank/DDBJ databases">
        <authorList>
            <person name="Sun Q."/>
            <person name="Zhou Y."/>
        </authorList>
    </citation>
    <scope>NUCLEOTIDE SEQUENCE</scope>
    <source>
        <strain evidence="7">CGMCC 1.15758</strain>
    </source>
</reference>
<dbReference type="PANTHER" id="PTHR11963:SF23">
    <property type="entry name" value="CYTOSOL AMINOPEPTIDASE"/>
    <property type="match status" value="1"/>
</dbReference>
<evidence type="ECO:0000256" key="4">
    <source>
        <dbReference type="ARBA" id="ARBA00022801"/>
    </source>
</evidence>
<name>A0A8J3E8P8_9GAMM</name>
<keyword evidence="3" id="KW-0645">Protease</keyword>
<dbReference type="InterPro" id="IPR000819">
    <property type="entry name" value="Peptidase_M17_C"/>
</dbReference>
<comment type="caution">
    <text evidence="7">The sequence shown here is derived from an EMBL/GenBank/DDBJ whole genome shotgun (WGS) entry which is preliminary data.</text>
</comment>
<accession>A0A8J3E8P8</accession>
<dbReference type="AlphaFoldDB" id="A0A8J3E8P8"/>
<reference evidence="7" key="1">
    <citation type="journal article" date="2014" name="Int. J. Syst. Evol. Microbiol.">
        <title>Complete genome sequence of Corynebacterium casei LMG S-19264T (=DSM 44701T), isolated from a smear-ripened cheese.</title>
        <authorList>
            <consortium name="US DOE Joint Genome Institute (JGI-PGF)"/>
            <person name="Walter F."/>
            <person name="Albersmeier A."/>
            <person name="Kalinowski J."/>
            <person name="Ruckert C."/>
        </authorList>
    </citation>
    <scope>NUCLEOTIDE SEQUENCE</scope>
    <source>
        <strain evidence="7">CGMCC 1.15758</strain>
    </source>
</reference>
<comment type="similarity">
    <text evidence="1">Belongs to the peptidase M17 family.</text>
</comment>
<dbReference type="GO" id="GO:0030145">
    <property type="term" value="F:manganese ion binding"/>
    <property type="evidence" value="ECO:0007669"/>
    <property type="project" value="InterPro"/>
</dbReference>
<keyword evidence="8" id="KW-1185">Reference proteome</keyword>
<dbReference type="RefSeq" id="WP_117003008.1">
    <property type="nucleotide sequence ID" value="NZ_BMJS01000019.1"/>
</dbReference>
<dbReference type="GO" id="GO:0005737">
    <property type="term" value="C:cytoplasm"/>
    <property type="evidence" value="ECO:0007669"/>
    <property type="project" value="InterPro"/>
</dbReference>
<dbReference type="PANTHER" id="PTHR11963">
    <property type="entry name" value="LEUCINE AMINOPEPTIDASE-RELATED"/>
    <property type="match status" value="1"/>
</dbReference>
<evidence type="ECO:0000313" key="7">
    <source>
        <dbReference type="EMBL" id="GGG00549.1"/>
    </source>
</evidence>
<organism evidence="7 8">
    <name type="scientific">Cysteiniphilum litorale</name>
    <dbReference type="NCBI Taxonomy" id="2056700"/>
    <lineage>
        <taxon>Bacteria</taxon>
        <taxon>Pseudomonadati</taxon>
        <taxon>Pseudomonadota</taxon>
        <taxon>Gammaproteobacteria</taxon>
        <taxon>Thiotrichales</taxon>
        <taxon>Fastidiosibacteraceae</taxon>
        <taxon>Cysteiniphilum</taxon>
    </lineage>
</organism>
<dbReference type="EMBL" id="BMJS01000019">
    <property type="protein sequence ID" value="GGG00549.1"/>
    <property type="molecule type" value="Genomic_DNA"/>
</dbReference>
<dbReference type="PRINTS" id="PR00481">
    <property type="entry name" value="LAMNOPPTDASE"/>
</dbReference>
<keyword evidence="5" id="KW-0464">Manganese</keyword>
<evidence type="ECO:0000256" key="3">
    <source>
        <dbReference type="ARBA" id="ARBA00022670"/>
    </source>
</evidence>
<evidence type="ECO:0000256" key="2">
    <source>
        <dbReference type="ARBA" id="ARBA00022438"/>
    </source>
</evidence>